<dbReference type="InterPro" id="IPR003594">
    <property type="entry name" value="HATPase_dom"/>
</dbReference>
<evidence type="ECO:0000256" key="4">
    <source>
        <dbReference type="ARBA" id="ARBA00022679"/>
    </source>
</evidence>
<dbReference type="InterPro" id="IPR004358">
    <property type="entry name" value="Sig_transdc_His_kin-like_C"/>
</dbReference>
<dbReference type="InterPro" id="IPR005467">
    <property type="entry name" value="His_kinase_dom"/>
</dbReference>
<dbReference type="InterPro" id="IPR035965">
    <property type="entry name" value="PAS-like_dom_sf"/>
</dbReference>
<comment type="caution">
    <text evidence="9">The sequence shown here is derived from an EMBL/GenBank/DDBJ whole genome shotgun (WGS) entry which is preliminary data.</text>
</comment>
<dbReference type="Pfam" id="PF08448">
    <property type="entry name" value="PAS_4"/>
    <property type="match status" value="2"/>
</dbReference>
<dbReference type="SMART" id="SM00388">
    <property type="entry name" value="HisKA"/>
    <property type="match status" value="1"/>
</dbReference>
<evidence type="ECO:0000259" key="6">
    <source>
        <dbReference type="PROSITE" id="PS50109"/>
    </source>
</evidence>
<name>A0A5D6V6M2_9BACT</name>
<dbReference type="InterPro" id="IPR036097">
    <property type="entry name" value="HisK_dim/P_sf"/>
</dbReference>
<dbReference type="EC" id="2.7.13.3" evidence="2"/>
<dbReference type="EMBL" id="VTHL01000006">
    <property type="protein sequence ID" value="TYZ10907.1"/>
    <property type="molecule type" value="Genomic_DNA"/>
</dbReference>
<dbReference type="InterPro" id="IPR013656">
    <property type="entry name" value="PAS_4"/>
</dbReference>
<keyword evidence="3" id="KW-0597">Phosphoprotein</keyword>
<feature type="domain" description="PAS" evidence="7">
    <location>
        <begin position="255"/>
        <end position="327"/>
    </location>
</feature>
<dbReference type="SUPFAM" id="SSF47384">
    <property type="entry name" value="Homodimeric domain of signal transducing histidine kinase"/>
    <property type="match status" value="1"/>
</dbReference>
<dbReference type="SUPFAM" id="SSF55785">
    <property type="entry name" value="PYP-like sensor domain (PAS domain)"/>
    <property type="match status" value="3"/>
</dbReference>
<evidence type="ECO:0000256" key="2">
    <source>
        <dbReference type="ARBA" id="ARBA00012438"/>
    </source>
</evidence>
<dbReference type="PANTHER" id="PTHR43304">
    <property type="entry name" value="PHYTOCHROME-LIKE PROTEIN CPH1"/>
    <property type="match status" value="1"/>
</dbReference>
<evidence type="ECO:0000313" key="9">
    <source>
        <dbReference type="EMBL" id="TYZ10907.1"/>
    </source>
</evidence>
<dbReference type="GO" id="GO:0000155">
    <property type="term" value="F:phosphorelay sensor kinase activity"/>
    <property type="evidence" value="ECO:0007669"/>
    <property type="project" value="InterPro"/>
</dbReference>
<dbReference type="InterPro" id="IPR052162">
    <property type="entry name" value="Sensor_kinase/Photoreceptor"/>
</dbReference>
<dbReference type="PROSITE" id="PS50112">
    <property type="entry name" value="PAS"/>
    <property type="match status" value="3"/>
</dbReference>
<dbReference type="Pfam" id="PF00512">
    <property type="entry name" value="HisKA"/>
    <property type="match status" value="1"/>
</dbReference>
<keyword evidence="5" id="KW-0418">Kinase</keyword>
<feature type="domain" description="PAC" evidence="8">
    <location>
        <begin position="332"/>
        <end position="384"/>
    </location>
</feature>
<organism evidence="9 10">
    <name type="scientific">Hymenobacter lutimineralis</name>
    <dbReference type="NCBI Taxonomy" id="2606448"/>
    <lineage>
        <taxon>Bacteria</taxon>
        <taxon>Pseudomonadati</taxon>
        <taxon>Bacteroidota</taxon>
        <taxon>Cytophagia</taxon>
        <taxon>Cytophagales</taxon>
        <taxon>Hymenobacteraceae</taxon>
        <taxon>Hymenobacter</taxon>
    </lineage>
</organism>
<dbReference type="PRINTS" id="PR00344">
    <property type="entry name" value="BCTRLSENSOR"/>
</dbReference>
<keyword evidence="4" id="KW-0808">Transferase</keyword>
<evidence type="ECO:0000259" key="8">
    <source>
        <dbReference type="PROSITE" id="PS50113"/>
    </source>
</evidence>
<dbReference type="SMART" id="SM00387">
    <property type="entry name" value="HATPase_c"/>
    <property type="match status" value="1"/>
</dbReference>
<dbReference type="NCBIfam" id="TIGR00229">
    <property type="entry name" value="sensory_box"/>
    <property type="match status" value="3"/>
</dbReference>
<comment type="catalytic activity">
    <reaction evidence="1">
        <text>ATP + protein L-histidine = ADP + protein N-phospho-L-histidine.</text>
        <dbReference type="EC" id="2.7.13.3"/>
    </reaction>
</comment>
<feature type="domain" description="PAS" evidence="7">
    <location>
        <begin position="13"/>
        <end position="75"/>
    </location>
</feature>
<dbReference type="Pfam" id="PF08447">
    <property type="entry name" value="PAS_3"/>
    <property type="match status" value="1"/>
</dbReference>
<protein>
    <recommendedName>
        <fullName evidence="2">histidine kinase</fullName>
        <ecNumber evidence="2">2.7.13.3</ecNumber>
    </recommendedName>
</protein>
<dbReference type="RefSeq" id="WP_149070392.1">
    <property type="nucleotide sequence ID" value="NZ_VTHL01000006.1"/>
</dbReference>
<dbReference type="CDD" id="cd00082">
    <property type="entry name" value="HisKA"/>
    <property type="match status" value="1"/>
</dbReference>
<proteinExistence type="predicted"/>
<accession>A0A5D6V6M2</accession>
<dbReference type="AlphaFoldDB" id="A0A5D6V6M2"/>
<reference evidence="9 10" key="1">
    <citation type="submission" date="2019-08" db="EMBL/GenBank/DDBJ databases">
        <authorList>
            <person name="Seo M.-J."/>
        </authorList>
    </citation>
    <scope>NUCLEOTIDE SEQUENCE [LARGE SCALE GENOMIC DNA]</scope>
    <source>
        <strain evidence="9 10">KIGAM108</strain>
    </source>
</reference>
<feature type="domain" description="Histidine kinase" evidence="6">
    <location>
        <begin position="402"/>
        <end position="615"/>
    </location>
</feature>
<dbReference type="InterPro" id="IPR036890">
    <property type="entry name" value="HATPase_C_sf"/>
</dbReference>
<dbReference type="InterPro" id="IPR003661">
    <property type="entry name" value="HisK_dim/P_dom"/>
</dbReference>
<feature type="domain" description="PAS" evidence="7">
    <location>
        <begin position="126"/>
        <end position="200"/>
    </location>
</feature>
<keyword evidence="10" id="KW-1185">Reference proteome</keyword>
<evidence type="ECO:0000313" key="10">
    <source>
        <dbReference type="Proteomes" id="UP000322791"/>
    </source>
</evidence>
<evidence type="ECO:0000256" key="5">
    <source>
        <dbReference type="ARBA" id="ARBA00022777"/>
    </source>
</evidence>
<dbReference type="Gene3D" id="1.10.287.130">
    <property type="match status" value="1"/>
</dbReference>
<dbReference type="Pfam" id="PF02518">
    <property type="entry name" value="HATPase_c"/>
    <property type="match status" value="1"/>
</dbReference>
<evidence type="ECO:0000256" key="1">
    <source>
        <dbReference type="ARBA" id="ARBA00000085"/>
    </source>
</evidence>
<dbReference type="Gene3D" id="3.30.565.10">
    <property type="entry name" value="Histidine kinase-like ATPase, C-terminal domain"/>
    <property type="match status" value="1"/>
</dbReference>
<dbReference type="Proteomes" id="UP000322791">
    <property type="component" value="Unassembled WGS sequence"/>
</dbReference>
<dbReference type="CDD" id="cd00130">
    <property type="entry name" value="PAS"/>
    <property type="match status" value="3"/>
</dbReference>
<dbReference type="InterPro" id="IPR001610">
    <property type="entry name" value="PAC"/>
</dbReference>
<dbReference type="InterPro" id="IPR000700">
    <property type="entry name" value="PAS-assoc_C"/>
</dbReference>
<dbReference type="InterPro" id="IPR013655">
    <property type="entry name" value="PAS_fold_3"/>
</dbReference>
<dbReference type="PROSITE" id="PS50109">
    <property type="entry name" value="HIS_KIN"/>
    <property type="match status" value="1"/>
</dbReference>
<dbReference type="InterPro" id="IPR000014">
    <property type="entry name" value="PAS"/>
</dbReference>
<dbReference type="SUPFAM" id="SSF55874">
    <property type="entry name" value="ATPase domain of HSP90 chaperone/DNA topoisomerase II/histidine kinase"/>
    <property type="match status" value="1"/>
</dbReference>
<evidence type="ECO:0000259" key="7">
    <source>
        <dbReference type="PROSITE" id="PS50112"/>
    </source>
</evidence>
<dbReference type="SMART" id="SM00086">
    <property type="entry name" value="PAC"/>
    <property type="match status" value="1"/>
</dbReference>
<sequence length="615" mass="68277">MLPSDRIPAHVFFEQHPDAVFTLNAAGEIVRANGPFAELLGCPAAQVAGRSFWACLQPGERERAGQGFEQALAGETCVLDLALGGAVSRRMTCTLFPLLINEQVQGVQGILQDVGPPNYTEKGREPEHMLSVIFNTIADVVFVLEVGEAGSFRFSFANRAFTQTTGIPLEQILGKRIEEVIPEPSLSMYQEKYRLAVATQQRLGWLDTTVFPAGRVTGQVSITPVVEADGSCRQLVGIVHDQTSVLQAAEALTVSNERYKYAIRATTDAIYDWNIPENTLFWGEGFEALFGHMLVQNVSNLDLWAEFIHPDDSQQTVYSLMQAVEAPHVRYWQGEYRFRRADNTWATVFDRGYVLRDAAGQPLRMIGAMQDISERKEAEERQRRMAQEVFKQNADLQQFAYIVSHNLRAPLANALGFADLLLRTGKDTEVFDNSLKNLHASLRELDAVLSDVSTVLAVRDRQEVPQREPVHLAGVCQRVAQSLIDSLREADATISCQLPDDLQVCGNRAYFHSIFYNLFSNTIKFRAEDRPLSVVVTGTQTPGQGSTITVSDNGSGFDTARAGTDVFQLYKRFHPVKRGRGIGLFLVKSHVEAMGGTVTVESQVNVGTRFILHFS</sequence>
<dbReference type="SMART" id="SM00091">
    <property type="entry name" value="PAS"/>
    <property type="match status" value="3"/>
</dbReference>
<dbReference type="PANTHER" id="PTHR43304:SF1">
    <property type="entry name" value="PAC DOMAIN-CONTAINING PROTEIN"/>
    <property type="match status" value="1"/>
</dbReference>
<evidence type="ECO:0000256" key="3">
    <source>
        <dbReference type="ARBA" id="ARBA00022553"/>
    </source>
</evidence>
<dbReference type="Gene3D" id="3.30.450.20">
    <property type="entry name" value="PAS domain"/>
    <property type="match status" value="3"/>
</dbReference>
<dbReference type="PROSITE" id="PS50113">
    <property type="entry name" value="PAC"/>
    <property type="match status" value="1"/>
</dbReference>
<gene>
    <name evidence="9" type="ORF">FY528_07565</name>
</gene>